<comment type="caution">
    <text evidence="1">The sequence shown here is derived from an EMBL/GenBank/DDBJ whole genome shotgun (WGS) entry which is preliminary data.</text>
</comment>
<reference evidence="1 2" key="1">
    <citation type="submission" date="2012-11" db="EMBL/GenBank/DDBJ databases">
        <authorList>
            <person name="Linke B."/>
        </authorList>
    </citation>
    <scope>NUCLEOTIDE SEQUENCE [LARGE SCALE GENOMIC DNA]</scope>
    <source>
        <strain evidence="2">CFBP 1232</strain>
    </source>
</reference>
<gene>
    <name evidence="1" type="ORF">BN437_0629</name>
</gene>
<dbReference type="GeneID" id="97604945"/>
<protein>
    <submittedName>
        <fullName evidence="1">Uncharacterized protein</fullName>
    </submittedName>
</protein>
<reference evidence="1 2" key="2">
    <citation type="submission" date="2013-04" db="EMBL/GenBank/DDBJ databases">
        <title>Comparative genomics of 12 strains of Erwinia amylovora identifies a pan-genome with a large conserved core and provides insights into host specificity.</title>
        <authorList>
            <person name="Mann R.A."/>
            <person name="Smits T.H.M."/>
            <person name="Buehlmann A."/>
            <person name="Blom J."/>
            <person name="Goesmann A."/>
            <person name="Frey J.E."/>
            <person name="Plummer K.M."/>
            <person name="Beer S.V."/>
            <person name="Luck J."/>
            <person name="Duffy B."/>
            <person name="Rodoni B."/>
        </authorList>
    </citation>
    <scope>NUCLEOTIDE SEQUENCE [LARGE SCALE GENOMIC DNA]</scope>
    <source>
        <strain evidence="2">CFBP 1232</strain>
    </source>
</reference>
<proteinExistence type="predicted"/>
<dbReference type="Proteomes" id="UP000013111">
    <property type="component" value="Unassembled WGS sequence"/>
</dbReference>
<dbReference type="AlphaFoldDB" id="A0A831EPY5"/>
<dbReference type="EMBL" id="CAPB01000007">
    <property type="protein sequence ID" value="CCO92593.1"/>
    <property type="molecule type" value="Genomic_DNA"/>
</dbReference>
<evidence type="ECO:0000313" key="2">
    <source>
        <dbReference type="Proteomes" id="UP000013111"/>
    </source>
</evidence>
<organism evidence="1 2">
    <name type="scientific">Erwinia amylovora NBRC 12687 = CFBP 1232</name>
    <dbReference type="NCBI Taxonomy" id="1219359"/>
    <lineage>
        <taxon>Bacteria</taxon>
        <taxon>Pseudomonadati</taxon>
        <taxon>Pseudomonadota</taxon>
        <taxon>Gammaproteobacteria</taxon>
        <taxon>Enterobacterales</taxon>
        <taxon>Erwiniaceae</taxon>
        <taxon>Erwinia</taxon>
    </lineage>
</organism>
<dbReference type="RefSeq" id="WP_004155492.1">
    <property type="nucleotide sequence ID" value="NZ_BAYW01000019.1"/>
</dbReference>
<sequence length="42" mass="5124">MTVFAWLPNWQVECRFMYKLGNYFGDADLIYDIVAEKKRFMI</sequence>
<accession>A0A831EPY5</accession>
<name>A0A831EPY5_ERWAM</name>
<evidence type="ECO:0000313" key="1">
    <source>
        <dbReference type="EMBL" id="CCO92593.1"/>
    </source>
</evidence>